<dbReference type="InterPro" id="IPR016039">
    <property type="entry name" value="Thiolase-like"/>
</dbReference>
<dbReference type="GO" id="GO:0016747">
    <property type="term" value="F:acyltransferase activity, transferring groups other than amino-acyl groups"/>
    <property type="evidence" value="ECO:0007669"/>
    <property type="project" value="InterPro"/>
</dbReference>
<evidence type="ECO:0000313" key="5">
    <source>
        <dbReference type="Proteomes" id="UP000381693"/>
    </source>
</evidence>
<dbReference type="EMBL" id="CABFUZ020000194">
    <property type="protein sequence ID" value="VVM07732.1"/>
    <property type="molecule type" value="Genomic_DNA"/>
</dbReference>
<evidence type="ECO:0000256" key="1">
    <source>
        <dbReference type="ARBA" id="ARBA00005531"/>
    </source>
</evidence>
<dbReference type="InterPro" id="IPR012328">
    <property type="entry name" value="Chalcone/stilbene_synt_C"/>
</dbReference>
<dbReference type="Pfam" id="PF02797">
    <property type="entry name" value="Chal_sti_synt_C"/>
    <property type="match status" value="1"/>
</dbReference>
<feature type="non-terminal residue" evidence="4">
    <location>
        <position position="376"/>
    </location>
</feature>
<keyword evidence="2" id="KW-0808">Transferase</keyword>
<dbReference type="SUPFAM" id="SSF53901">
    <property type="entry name" value="Thiolase-like"/>
    <property type="match status" value="2"/>
</dbReference>
<dbReference type="PANTHER" id="PTHR11877:SF46">
    <property type="entry name" value="TYPE III POLYKETIDE SYNTHASE A"/>
    <property type="match status" value="1"/>
</dbReference>
<dbReference type="AlphaFoldDB" id="A0A5E6ME33"/>
<gene>
    <name evidence="4" type="primary">bpsA/srsA/pks11/pks10</name>
    <name evidence="4" type="ORF">MAMC_01807</name>
</gene>
<comment type="similarity">
    <text evidence="1">Belongs to the thiolase-like superfamily. Chalcone/stilbene synthases family.</text>
</comment>
<dbReference type="Gene3D" id="3.40.47.10">
    <property type="match status" value="1"/>
</dbReference>
<sequence>MPVLTDFRSVEAVKPIPQMLSLEVSCWAFANAYCARERIVDPEAIREVRREVRARFSRYAVSPKLIRRRQLVFFPRLGDVRWTDAGLALSEPEEAHLRLLPDWQEPRGVDLKSRHASYGRVVEGVLRQLYEASEAGPDDWIHVTCSGYLAPSPVERLAAKNGWFETTVTHCYHKGCYGAFPAVKMGHGFLASSRGGFGPVSARVEIVHTELLSLHRDVEDWSPQNIITLTLFGDGFIRYTLLSDEEAARRSVRGLKLLGYREHLLPDSAEEMSWIPGSHHFDMTLTTNVPTVIRESVRPFATELLRSCGMDWERDGERLLFALHPGGPRIVDSVQEEMGLHADQVAFSRRIFRENGNMSSATVPHIWKEILAEPAV</sequence>
<evidence type="ECO:0000313" key="4">
    <source>
        <dbReference type="EMBL" id="VVM07732.1"/>
    </source>
</evidence>
<feature type="domain" description="Chalcone/stilbene synthase C-terminal" evidence="3">
    <location>
        <begin position="265"/>
        <end position="370"/>
    </location>
</feature>
<evidence type="ECO:0000256" key="2">
    <source>
        <dbReference type="ARBA" id="ARBA00022679"/>
    </source>
</evidence>
<organism evidence="4 5">
    <name type="scientific">Methylacidimicrobium cyclopophantes</name>
    <dbReference type="NCBI Taxonomy" id="1041766"/>
    <lineage>
        <taxon>Bacteria</taxon>
        <taxon>Pseudomonadati</taxon>
        <taxon>Verrucomicrobiota</taxon>
        <taxon>Methylacidimicrobium</taxon>
    </lineage>
</organism>
<accession>A0A5E6ME33</accession>
<reference evidence="4" key="1">
    <citation type="submission" date="2019-09" db="EMBL/GenBank/DDBJ databases">
        <authorList>
            <person name="Cremers G."/>
        </authorList>
    </citation>
    <scope>NUCLEOTIDE SEQUENCE [LARGE SCALE GENOMIC DNA]</scope>
    <source>
        <strain evidence="4">3B</strain>
    </source>
</reference>
<dbReference type="GO" id="GO:0030639">
    <property type="term" value="P:polyketide biosynthetic process"/>
    <property type="evidence" value="ECO:0007669"/>
    <property type="project" value="TreeGrafter"/>
</dbReference>
<protein>
    <submittedName>
        <fullName evidence="4">Partial alkylresorcinol/alkylpyrone synthase</fullName>
    </submittedName>
</protein>
<proteinExistence type="inferred from homology"/>
<comment type="caution">
    <text evidence="4">The sequence shown here is derived from an EMBL/GenBank/DDBJ whole genome shotgun (WGS) entry which is preliminary data.</text>
</comment>
<keyword evidence="5" id="KW-1185">Reference proteome</keyword>
<name>A0A5E6ME33_9BACT</name>
<dbReference type="PANTHER" id="PTHR11877">
    <property type="entry name" value="HYDROXYMETHYLGLUTARYL-COA SYNTHASE"/>
    <property type="match status" value="1"/>
</dbReference>
<dbReference type="InterPro" id="IPR011141">
    <property type="entry name" value="Polyketide_synthase_type-III"/>
</dbReference>
<evidence type="ECO:0000259" key="3">
    <source>
        <dbReference type="Pfam" id="PF02797"/>
    </source>
</evidence>
<dbReference type="Proteomes" id="UP000381693">
    <property type="component" value="Unassembled WGS sequence"/>
</dbReference>